<name>A0ACC7NWL8_9BACL</name>
<comment type="caution">
    <text evidence="1">The sequence shown here is derived from an EMBL/GenBank/DDBJ whole genome shotgun (WGS) entry which is preliminary data.</text>
</comment>
<evidence type="ECO:0000313" key="1">
    <source>
        <dbReference type="EMBL" id="MFM9329133.1"/>
    </source>
</evidence>
<reference evidence="1" key="1">
    <citation type="submission" date="2024-12" db="EMBL/GenBank/DDBJ databases">
        <authorList>
            <person name="Wu N."/>
        </authorList>
    </citation>
    <scope>NUCLEOTIDE SEQUENCE</scope>
    <source>
        <strain evidence="1">P15</strain>
    </source>
</reference>
<sequence length="211" mass="23375">MKSMRPSWYDALQEKPLASASFNDELATRIRQKAQSLESRRGSSRIRGVVYGTACLLLCLFVFFIYSKTAFKSDPITLKGVYTVEAESGQPIIFSMDINTGGALLIAEQGTSRVSFYIPQDKKGMKTGDGFVAGSAGIETIPILMGEVLSPDITRIQITDNENQSFQARIVAHADKRYWFATQPNRKERALWYRVVAIGASGDTVGEEVLF</sequence>
<protein>
    <submittedName>
        <fullName evidence="1">Uncharacterized protein</fullName>
    </submittedName>
</protein>
<proteinExistence type="predicted"/>
<accession>A0ACC7NWL8</accession>
<dbReference type="Proteomes" id="UP001631969">
    <property type="component" value="Unassembled WGS sequence"/>
</dbReference>
<dbReference type="EMBL" id="JBJURJ010000007">
    <property type="protein sequence ID" value="MFM9329133.1"/>
    <property type="molecule type" value="Genomic_DNA"/>
</dbReference>
<organism evidence="1 2">
    <name type="scientific">Paenibacillus mesotrionivorans</name>
    <dbReference type="NCBI Taxonomy" id="3160968"/>
    <lineage>
        <taxon>Bacteria</taxon>
        <taxon>Bacillati</taxon>
        <taxon>Bacillota</taxon>
        <taxon>Bacilli</taxon>
        <taxon>Bacillales</taxon>
        <taxon>Paenibacillaceae</taxon>
        <taxon>Paenibacillus</taxon>
    </lineage>
</organism>
<keyword evidence="2" id="KW-1185">Reference proteome</keyword>
<evidence type="ECO:0000313" key="2">
    <source>
        <dbReference type="Proteomes" id="UP001631969"/>
    </source>
</evidence>
<gene>
    <name evidence="1" type="ORF">ACI1P1_12630</name>
</gene>